<dbReference type="InterPro" id="IPR051159">
    <property type="entry name" value="Hexapeptide_acetyltransf"/>
</dbReference>
<keyword evidence="1" id="KW-0808">Transferase</keyword>
<gene>
    <name evidence="1" type="ORF">ADIARSV_2705</name>
</gene>
<evidence type="ECO:0000313" key="2">
    <source>
        <dbReference type="Proteomes" id="UP000014174"/>
    </source>
</evidence>
<name>R9GQI8_9SPHI</name>
<dbReference type="eggNOG" id="COG0110">
    <property type="taxonomic scope" value="Bacteria"/>
</dbReference>
<protein>
    <submittedName>
        <fullName evidence="1">Maltose acetyltransferase-like protein</fullName>
    </submittedName>
</protein>
<dbReference type="PANTHER" id="PTHR23416:SF78">
    <property type="entry name" value="LIPOPOLYSACCHARIDE BIOSYNTHESIS O-ACETYL TRANSFERASE WBBJ-RELATED"/>
    <property type="match status" value="1"/>
</dbReference>
<sequence length="215" mass="24050">MKKLKQLFKDCEKSNSNFWVVLLRSLYYRARGKNIIPHQSVYIRGIKNISTKGTVKIGIKNTGFTHNKDVTYFNVMGKVDFLGSFSIGRGCRFDIGKDAVVKLGDGSYINPYTNIIIMHELNIGRDCAISWNCEFLDDDFHKLEYEGKSELESNAISIGDIVWIGSFVSIYKGTVIPDGCVIASHSVVKGVFKEKSVLIAGNPAKVVKRNISWNG</sequence>
<dbReference type="GO" id="GO:0016740">
    <property type="term" value="F:transferase activity"/>
    <property type="evidence" value="ECO:0007669"/>
    <property type="project" value="UniProtKB-KW"/>
</dbReference>
<organism evidence="1 2">
    <name type="scientific">Arcticibacter svalbardensis MN12-7</name>
    <dbReference type="NCBI Taxonomy" id="1150600"/>
    <lineage>
        <taxon>Bacteria</taxon>
        <taxon>Pseudomonadati</taxon>
        <taxon>Bacteroidota</taxon>
        <taxon>Sphingobacteriia</taxon>
        <taxon>Sphingobacteriales</taxon>
        <taxon>Sphingobacteriaceae</taxon>
        <taxon>Arcticibacter</taxon>
    </lineage>
</organism>
<dbReference type="PANTHER" id="PTHR23416">
    <property type="entry name" value="SIALIC ACID SYNTHASE-RELATED"/>
    <property type="match status" value="1"/>
</dbReference>
<dbReference type="STRING" id="1150600.ADIARSV_2705"/>
<dbReference type="CDD" id="cd04647">
    <property type="entry name" value="LbH_MAT_like"/>
    <property type="match status" value="1"/>
</dbReference>
<keyword evidence="2" id="KW-1185">Reference proteome</keyword>
<dbReference type="InterPro" id="IPR001451">
    <property type="entry name" value="Hexapep"/>
</dbReference>
<dbReference type="EMBL" id="AQPN01000098">
    <property type="protein sequence ID" value="EOR94092.1"/>
    <property type="molecule type" value="Genomic_DNA"/>
</dbReference>
<dbReference type="AlphaFoldDB" id="R9GQI8"/>
<accession>R9GQI8</accession>
<dbReference type="RefSeq" id="WP_016195936.1">
    <property type="nucleotide sequence ID" value="NZ_AQPN01000098.1"/>
</dbReference>
<dbReference type="Proteomes" id="UP000014174">
    <property type="component" value="Unassembled WGS sequence"/>
</dbReference>
<dbReference type="Gene3D" id="2.160.10.10">
    <property type="entry name" value="Hexapeptide repeat proteins"/>
    <property type="match status" value="1"/>
</dbReference>
<reference evidence="1 2" key="1">
    <citation type="journal article" date="2013" name="Genome Announc.">
        <title>Draft Genome Sequence of Arcticibacter svalbardensis Strain MN12-7T, a Member of the Family Sphingobacteriaceae Isolated from an Arctic Soil Sample.</title>
        <authorList>
            <person name="Shivaji S."/>
            <person name="Ara S."/>
            <person name="Prasad S."/>
            <person name="Manasa B.P."/>
            <person name="Begum Z."/>
            <person name="Singh A."/>
            <person name="Kumar Pinnaka A."/>
        </authorList>
    </citation>
    <scope>NUCLEOTIDE SEQUENCE [LARGE SCALE GENOMIC DNA]</scope>
    <source>
        <strain evidence="1 2">MN12-7</strain>
    </source>
</reference>
<proteinExistence type="predicted"/>
<comment type="caution">
    <text evidence="1">The sequence shown here is derived from an EMBL/GenBank/DDBJ whole genome shotgun (WGS) entry which is preliminary data.</text>
</comment>
<dbReference type="SUPFAM" id="SSF51161">
    <property type="entry name" value="Trimeric LpxA-like enzymes"/>
    <property type="match status" value="1"/>
</dbReference>
<dbReference type="InterPro" id="IPR011004">
    <property type="entry name" value="Trimer_LpxA-like_sf"/>
</dbReference>
<dbReference type="Pfam" id="PF00132">
    <property type="entry name" value="Hexapep"/>
    <property type="match status" value="1"/>
</dbReference>
<dbReference type="OrthoDB" id="9812571at2"/>
<evidence type="ECO:0000313" key="1">
    <source>
        <dbReference type="EMBL" id="EOR94092.1"/>
    </source>
</evidence>